<dbReference type="Proteomes" id="UP000807504">
    <property type="component" value="Unassembled WGS sequence"/>
</dbReference>
<proteinExistence type="predicted"/>
<evidence type="ECO:0000313" key="3">
    <source>
        <dbReference type="Proteomes" id="UP000807504"/>
    </source>
</evidence>
<feature type="compositionally biased region" description="Acidic residues" evidence="1">
    <location>
        <begin position="143"/>
        <end position="156"/>
    </location>
</feature>
<feature type="region of interest" description="Disordered" evidence="1">
    <location>
        <begin position="142"/>
        <end position="172"/>
    </location>
</feature>
<name>A0A8T0G798_ARGBR</name>
<dbReference type="AlphaFoldDB" id="A0A8T0G798"/>
<protein>
    <submittedName>
        <fullName evidence="2">Uncharacterized protein</fullName>
    </submittedName>
</protein>
<evidence type="ECO:0000256" key="1">
    <source>
        <dbReference type="SAM" id="MobiDB-lite"/>
    </source>
</evidence>
<reference evidence="2" key="1">
    <citation type="journal article" date="2020" name="bioRxiv">
        <title>Chromosome-level reference genome of the European wasp spider Argiope bruennichi: a resource for studies on range expansion and evolutionary adaptation.</title>
        <authorList>
            <person name="Sheffer M.M."/>
            <person name="Hoppe A."/>
            <person name="Krehenwinkel H."/>
            <person name="Uhl G."/>
            <person name="Kuss A.W."/>
            <person name="Jensen L."/>
            <person name="Jensen C."/>
            <person name="Gillespie R.G."/>
            <person name="Hoff K.J."/>
            <person name="Prost S."/>
        </authorList>
    </citation>
    <scope>NUCLEOTIDE SEQUENCE</scope>
</reference>
<sequence>MQEFLAHESERKLEHSETLVDYIYAKDALLEKVPFTIPLPDRISMMIVDNTEEKWQIALATQNYITVEELIDRATALDAIRSTKQEKKPYQFPKSQSRSFNTRDEQLLGAVCYEIKSTTAGNGVLKVVHVQHLRPYCKRDTPIIEEDDSLEEESDSAAEMQDPTDDLLGVPD</sequence>
<gene>
    <name evidence="2" type="ORF">HNY73_001436</name>
</gene>
<organism evidence="2 3">
    <name type="scientific">Argiope bruennichi</name>
    <name type="common">Wasp spider</name>
    <name type="synonym">Aranea bruennichi</name>
    <dbReference type="NCBI Taxonomy" id="94029"/>
    <lineage>
        <taxon>Eukaryota</taxon>
        <taxon>Metazoa</taxon>
        <taxon>Ecdysozoa</taxon>
        <taxon>Arthropoda</taxon>
        <taxon>Chelicerata</taxon>
        <taxon>Arachnida</taxon>
        <taxon>Araneae</taxon>
        <taxon>Araneomorphae</taxon>
        <taxon>Entelegynae</taxon>
        <taxon>Araneoidea</taxon>
        <taxon>Araneidae</taxon>
        <taxon>Argiope</taxon>
    </lineage>
</organism>
<accession>A0A8T0G798</accession>
<keyword evidence="3" id="KW-1185">Reference proteome</keyword>
<dbReference type="EMBL" id="JABXBU010000001">
    <property type="protein sequence ID" value="KAF8797133.1"/>
    <property type="molecule type" value="Genomic_DNA"/>
</dbReference>
<evidence type="ECO:0000313" key="2">
    <source>
        <dbReference type="EMBL" id="KAF8797133.1"/>
    </source>
</evidence>
<comment type="caution">
    <text evidence="2">The sequence shown here is derived from an EMBL/GenBank/DDBJ whole genome shotgun (WGS) entry which is preliminary data.</text>
</comment>
<reference evidence="2" key="2">
    <citation type="submission" date="2020-06" db="EMBL/GenBank/DDBJ databases">
        <authorList>
            <person name="Sheffer M."/>
        </authorList>
    </citation>
    <scope>NUCLEOTIDE SEQUENCE</scope>
</reference>